<sequence length="1184" mass="133851">MSVFSKSDLSFKSMRLKQIKLAGFKSFVDPTKVPFPAQMTAIVGPNGCGKSNIIDAVRWVLGESSAKNLRGDAMTDVIFNGSSARKPVSQASIELIFDNSAGRLAGEYANYNEISVKRSVNRDPTSQYFLNGHKCRKKDITDLFLGTGLGPRSYSIIEQGMISRLIESKPQELRLFIEEAAGISKYKERRRETENRIRHTRENLERLEDVIAELNQQLEKLQRQASAAKRYKALKQQERDYKAQLNVLKWQRLTGEADQLEQKMNQLKLELEQLTSHQRGDEAQLQNLRIRQFQARQALEDITQNLFKHAQAISRAEQNLVHLKAQKTQLIQQKNKNDAILSQLLESINEAEQALQQSQIEYEALAPELDFCDEKLAELAIQIEAAEQDGHQASQALSRQAKAFHQLDNQVKTQQQQYQSTQQLIGSEQQRLAVSQSRLSELNQQQSVNLEQISEEKSIAQARCETIQEQITSSEAQLQIDLSNLRTKQLQQQGLTGEQQKLEAQIASLNVLISKQTKPEQSSLDHWFAECGIQSVSELYGHIKVQPGWEVAVDTVLNQWQKAYLIEQDLPNVCTQIPAHSLSLVSNITPESNVLIAEKSQHASLDDKVEAPWPILSILAKVAIVESGNINNQVINDLLHQDSIDSVICENGFWQGRGWQVLAASTQDNLFVLQQERDDLNVQLQSSQQNIAQISLEIERLTEATDAAQLQVKQCEQSLAQSQQRIYQLQSQWDAEQNKLNYQAEQKQQLEFDIDELRLSIEIQTEKQLALEDAMAASEEALEQAESEYQIDEIASQSAQNKLTALREQRETQLQNQYQTKLNLEQLTHQISTHQASLENAQHKLVDIETEQAEIAERLIEIELPQETESESLQELIEQKTQQEQEKLQANDDLAEVESLLADIEKGQHSLLAKQQTLKDEINQLALDQEGYRVRAKSVLEVLNELNTSLKHVLETLPPEAEEENWQTQLDKTGQSIKRLGAINLAAIEEYDHQAERKDYLDAQHQDLIAALNTLEDAIRKIDRETKAKFSNTFEAVNQDLQQLFPKVFGGGAAWLELTDDDLLETGVSIMARPPGKRNSTIHLLSGGEKALTALSLVFAIFRLNPAPFCMLDEVDAPLDDANVGRFCRLVQEMSSSVQFVFISHNKIAMEMATHLVGVTMQEPGVSRMVAVDIDKAIELAELE</sequence>
<dbReference type="Gene3D" id="3.40.50.300">
    <property type="entry name" value="P-loop containing nucleotide triphosphate hydrolases"/>
    <property type="match status" value="2"/>
</dbReference>
<dbReference type="InterPro" id="IPR011890">
    <property type="entry name" value="SMC_prok"/>
</dbReference>
<keyword evidence="3 6" id="KW-0067">ATP-binding</keyword>
<dbReference type="PIRSF" id="PIRSF005719">
    <property type="entry name" value="SMC"/>
    <property type="match status" value="1"/>
</dbReference>
<evidence type="ECO:0000259" key="7">
    <source>
        <dbReference type="Pfam" id="PF02463"/>
    </source>
</evidence>
<feature type="coiled-coil region" evidence="6">
    <location>
        <begin position="670"/>
        <end position="900"/>
    </location>
</feature>
<evidence type="ECO:0000313" key="9">
    <source>
        <dbReference type="Proteomes" id="UP001163726"/>
    </source>
</evidence>
<gene>
    <name evidence="6 8" type="primary">smc</name>
    <name evidence="8" type="ORF">OLW01_06030</name>
</gene>
<feature type="coiled-coil region" evidence="6">
    <location>
        <begin position="183"/>
        <end position="396"/>
    </location>
</feature>
<comment type="domain">
    <text evidence="6">Contains large globular domains required for ATP hydrolysis at each terminus and a third globular domain forming a flexible hinge near the middle of the molecule. These domains are separated by coiled-coil structures.</text>
</comment>
<dbReference type="InterPro" id="IPR027417">
    <property type="entry name" value="P-loop_NTPase"/>
</dbReference>
<dbReference type="Proteomes" id="UP001163726">
    <property type="component" value="Chromosome"/>
</dbReference>
<keyword evidence="2 6" id="KW-0547">Nucleotide-binding</keyword>
<accession>A0ABY7AP64</accession>
<keyword evidence="9" id="KW-1185">Reference proteome</keyword>
<comment type="function">
    <text evidence="6">Required for chromosome condensation and partitioning.</text>
</comment>
<dbReference type="InterPro" id="IPR024704">
    <property type="entry name" value="SMC"/>
</dbReference>
<comment type="subunit">
    <text evidence="6">Homodimer.</text>
</comment>
<keyword evidence="5 6" id="KW-0238">DNA-binding</keyword>
<keyword evidence="4 6" id="KW-0175">Coiled coil</keyword>
<name>A0ABY7AP64_9ALTE</name>
<evidence type="ECO:0000256" key="6">
    <source>
        <dbReference type="HAMAP-Rule" id="MF_01894"/>
    </source>
</evidence>
<protein>
    <recommendedName>
        <fullName evidence="6">Chromosome partition protein Smc</fullName>
    </recommendedName>
</protein>
<feature type="domain" description="RecF/RecN/SMC N-terminal" evidence="7">
    <location>
        <begin position="16"/>
        <end position="1167"/>
    </location>
</feature>
<evidence type="ECO:0000313" key="8">
    <source>
        <dbReference type="EMBL" id="WAJ71353.1"/>
    </source>
</evidence>
<feature type="binding site" evidence="6">
    <location>
        <begin position="45"/>
        <end position="52"/>
    </location>
    <ligand>
        <name>ATP</name>
        <dbReference type="ChEBI" id="CHEBI:30616"/>
    </ligand>
</feature>
<reference evidence="8" key="1">
    <citation type="submission" date="2022-10" db="EMBL/GenBank/DDBJ databases">
        <title>Catenovulum adriacola sp. nov. isolated in the Harbour of Susak.</title>
        <authorList>
            <person name="Schoch T."/>
            <person name="Reich S.J."/>
            <person name="Stoeferle S."/>
            <person name="Flaiz M."/>
            <person name="Kazda M."/>
            <person name="Riedel C.U."/>
            <person name="Duerre P."/>
        </authorList>
    </citation>
    <scope>NUCLEOTIDE SEQUENCE</scope>
    <source>
        <strain evidence="8">TS8</strain>
    </source>
</reference>
<dbReference type="InterPro" id="IPR003395">
    <property type="entry name" value="RecF/RecN/SMC_N"/>
</dbReference>
<proteinExistence type="inferred from homology"/>
<dbReference type="EMBL" id="CP109965">
    <property type="protein sequence ID" value="WAJ71353.1"/>
    <property type="molecule type" value="Genomic_DNA"/>
</dbReference>
<evidence type="ECO:0000256" key="5">
    <source>
        <dbReference type="ARBA" id="ARBA00023125"/>
    </source>
</evidence>
<dbReference type="NCBIfam" id="TIGR02168">
    <property type="entry name" value="SMC_prok_B"/>
    <property type="match status" value="1"/>
</dbReference>
<dbReference type="Pfam" id="PF02463">
    <property type="entry name" value="SMC_N"/>
    <property type="match status" value="1"/>
</dbReference>
<comment type="subcellular location">
    <subcellularLocation>
        <location evidence="6">Cytoplasm</location>
    </subcellularLocation>
</comment>
<dbReference type="PANTHER" id="PTHR43977">
    <property type="entry name" value="STRUCTURAL MAINTENANCE OF CHROMOSOMES PROTEIN 3"/>
    <property type="match status" value="1"/>
</dbReference>
<dbReference type="SUPFAM" id="SSF52540">
    <property type="entry name" value="P-loop containing nucleoside triphosphate hydrolases"/>
    <property type="match status" value="3"/>
</dbReference>
<keyword evidence="1 6" id="KW-0963">Cytoplasm</keyword>
<dbReference type="SUPFAM" id="SSF57997">
    <property type="entry name" value="Tropomyosin"/>
    <property type="match status" value="1"/>
</dbReference>
<evidence type="ECO:0000256" key="3">
    <source>
        <dbReference type="ARBA" id="ARBA00022840"/>
    </source>
</evidence>
<evidence type="ECO:0000256" key="2">
    <source>
        <dbReference type="ARBA" id="ARBA00022741"/>
    </source>
</evidence>
<dbReference type="HAMAP" id="MF_01894">
    <property type="entry name" value="Smc_prok"/>
    <property type="match status" value="1"/>
</dbReference>
<organism evidence="8 9">
    <name type="scientific">Catenovulum adriaticum</name>
    <dbReference type="NCBI Taxonomy" id="2984846"/>
    <lineage>
        <taxon>Bacteria</taxon>
        <taxon>Pseudomonadati</taxon>
        <taxon>Pseudomonadota</taxon>
        <taxon>Gammaproteobacteria</taxon>
        <taxon>Alteromonadales</taxon>
        <taxon>Alteromonadaceae</taxon>
        <taxon>Catenovulum</taxon>
    </lineage>
</organism>
<comment type="similarity">
    <text evidence="6">Belongs to the SMC family.</text>
</comment>
<evidence type="ECO:0000256" key="4">
    <source>
        <dbReference type="ARBA" id="ARBA00023054"/>
    </source>
</evidence>
<evidence type="ECO:0000256" key="1">
    <source>
        <dbReference type="ARBA" id="ARBA00022490"/>
    </source>
</evidence>
<dbReference type="CDD" id="cd03278">
    <property type="entry name" value="ABC_SMC_barmotin"/>
    <property type="match status" value="2"/>
</dbReference>